<dbReference type="AlphaFoldDB" id="A0A381W242"/>
<accession>A0A381W242</accession>
<gene>
    <name evidence="2" type="ORF">METZ01_LOCUS98811</name>
</gene>
<evidence type="ECO:0000313" key="2">
    <source>
        <dbReference type="EMBL" id="SVA45957.1"/>
    </source>
</evidence>
<dbReference type="EMBL" id="UINC01010320">
    <property type="protein sequence ID" value="SVA45957.1"/>
    <property type="molecule type" value="Genomic_DNA"/>
</dbReference>
<dbReference type="SUPFAM" id="SSF54427">
    <property type="entry name" value="NTF2-like"/>
    <property type="match status" value="1"/>
</dbReference>
<proteinExistence type="predicted"/>
<protein>
    <recommendedName>
        <fullName evidence="1">DUF4440 domain-containing protein</fullName>
    </recommendedName>
</protein>
<dbReference type="Gene3D" id="3.10.450.50">
    <property type="match status" value="1"/>
</dbReference>
<dbReference type="InterPro" id="IPR027843">
    <property type="entry name" value="DUF4440"/>
</dbReference>
<organism evidence="2">
    <name type="scientific">marine metagenome</name>
    <dbReference type="NCBI Taxonomy" id="408172"/>
    <lineage>
        <taxon>unclassified sequences</taxon>
        <taxon>metagenomes</taxon>
        <taxon>ecological metagenomes</taxon>
    </lineage>
</organism>
<dbReference type="InterPro" id="IPR032710">
    <property type="entry name" value="NTF2-like_dom_sf"/>
</dbReference>
<reference evidence="2" key="1">
    <citation type="submission" date="2018-05" db="EMBL/GenBank/DDBJ databases">
        <authorList>
            <person name="Lanie J.A."/>
            <person name="Ng W.-L."/>
            <person name="Kazmierczak K.M."/>
            <person name="Andrzejewski T.M."/>
            <person name="Davidsen T.M."/>
            <person name="Wayne K.J."/>
            <person name="Tettelin H."/>
            <person name="Glass J.I."/>
            <person name="Rusch D."/>
            <person name="Podicherti R."/>
            <person name="Tsui H.-C.T."/>
            <person name="Winkler M.E."/>
        </authorList>
    </citation>
    <scope>NUCLEOTIDE SEQUENCE</scope>
</reference>
<feature type="domain" description="DUF4440" evidence="1">
    <location>
        <begin position="26"/>
        <end position="136"/>
    </location>
</feature>
<dbReference type="Pfam" id="PF14534">
    <property type="entry name" value="DUF4440"/>
    <property type="match status" value="1"/>
</dbReference>
<name>A0A381W242_9ZZZZ</name>
<evidence type="ECO:0000259" key="1">
    <source>
        <dbReference type="Pfam" id="PF14534"/>
    </source>
</evidence>
<sequence>MKKIILIFGLLTISPLWADGHEKEVLDLVYKHWEARDNSDFATQANLMSQSGTYNANSDGSFFRFSKQVSAVDMEKNMGDQSSSLNVMYPETIALADNVVLARYYLEGVISDPGGTVSNYRTRVTHIWVKEKGGWKTKSWHFSPLHDGGRHLTSASDFEEE</sequence>